<evidence type="ECO:0000313" key="4">
    <source>
        <dbReference type="Proteomes" id="UP001156881"/>
    </source>
</evidence>
<evidence type="ECO:0000313" key="1">
    <source>
        <dbReference type="EMBL" id="GLS44735.1"/>
    </source>
</evidence>
<keyword evidence="4" id="KW-1185">Reference proteome</keyword>
<dbReference type="EMBL" id="JACIDN010000004">
    <property type="protein sequence ID" value="MBB3903152.1"/>
    <property type="molecule type" value="Genomic_DNA"/>
</dbReference>
<dbReference type="Proteomes" id="UP001156881">
    <property type="component" value="Unassembled WGS sequence"/>
</dbReference>
<evidence type="ECO:0000313" key="3">
    <source>
        <dbReference type="Proteomes" id="UP000517759"/>
    </source>
</evidence>
<proteinExistence type="predicted"/>
<accession>A0A7W6ANY1</accession>
<gene>
    <name evidence="1" type="ORF">GCM10007884_27230</name>
    <name evidence="2" type="ORF">GGR33_002654</name>
</gene>
<sequence>MQIENSRHRIFSSCDEPDQDITVQACDFFLAKEAYEETLRRVDGLLKQMPRVPQLLSRNHILIEIIYRIQNGVSCKDCLVAYGSKLIVTGSENNGQNLLGLDGKRCHVGASEEQ</sequence>
<dbReference type="Proteomes" id="UP000517759">
    <property type="component" value="Unassembled WGS sequence"/>
</dbReference>
<reference evidence="1" key="4">
    <citation type="submission" date="2023-01" db="EMBL/GenBank/DDBJ databases">
        <title>Draft genome sequence of Methylobacterium brachythecii strain NBRC 107710.</title>
        <authorList>
            <person name="Sun Q."/>
            <person name="Mori K."/>
        </authorList>
    </citation>
    <scope>NUCLEOTIDE SEQUENCE</scope>
    <source>
        <strain evidence="1">NBRC 107710</strain>
    </source>
</reference>
<dbReference type="AlphaFoldDB" id="A0A7W6ANY1"/>
<evidence type="ECO:0000313" key="2">
    <source>
        <dbReference type="EMBL" id="MBB3903152.1"/>
    </source>
</evidence>
<reference evidence="1" key="1">
    <citation type="journal article" date="2014" name="Int. J. Syst. Evol. Microbiol.">
        <title>Complete genome of a new Firmicutes species belonging to the dominant human colonic microbiota ('Ruminococcus bicirculans') reveals two chromosomes and a selective capacity to utilize plant glucans.</title>
        <authorList>
            <consortium name="NISC Comparative Sequencing Program"/>
            <person name="Wegmann U."/>
            <person name="Louis P."/>
            <person name="Goesmann A."/>
            <person name="Henrissat B."/>
            <person name="Duncan S.H."/>
            <person name="Flint H.J."/>
        </authorList>
    </citation>
    <scope>NUCLEOTIDE SEQUENCE</scope>
    <source>
        <strain evidence="1">NBRC 107710</strain>
    </source>
</reference>
<reference evidence="4" key="2">
    <citation type="journal article" date="2019" name="Int. J. Syst. Evol. Microbiol.">
        <title>The Global Catalogue of Microorganisms (GCM) 10K type strain sequencing project: providing services to taxonomists for standard genome sequencing and annotation.</title>
        <authorList>
            <consortium name="The Broad Institute Genomics Platform"/>
            <consortium name="The Broad Institute Genome Sequencing Center for Infectious Disease"/>
            <person name="Wu L."/>
            <person name="Ma J."/>
        </authorList>
    </citation>
    <scope>NUCLEOTIDE SEQUENCE [LARGE SCALE GENOMIC DNA]</scope>
    <source>
        <strain evidence="4">NBRC 107710</strain>
    </source>
</reference>
<protein>
    <submittedName>
        <fullName evidence="2">Uncharacterized protein</fullName>
    </submittedName>
</protein>
<name>A0A7W6ANY1_9HYPH</name>
<dbReference type="EMBL" id="BSPG01000014">
    <property type="protein sequence ID" value="GLS44735.1"/>
    <property type="molecule type" value="Genomic_DNA"/>
</dbReference>
<reference evidence="2 3" key="3">
    <citation type="submission" date="2020-08" db="EMBL/GenBank/DDBJ databases">
        <title>Genomic Encyclopedia of Type Strains, Phase IV (KMG-IV): sequencing the most valuable type-strain genomes for metagenomic binning, comparative biology and taxonomic classification.</title>
        <authorList>
            <person name="Goeker M."/>
        </authorList>
    </citation>
    <scope>NUCLEOTIDE SEQUENCE [LARGE SCALE GENOMIC DNA]</scope>
    <source>
        <strain evidence="2 3">DSM 24105</strain>
    </source>
</reference>
<comment type="caution">
    <text evidence="2">The sequence shown here is derived from an EMBL/GenBank/DDBJ whole genome shotgun (WGS) entry which is preliminary data.</text>
</comment>
<organism evidence="2 3">
    <name type="scientific">Methylobacterium brachythecii</name>
    <dbReference type="NCBI Taxonomy" id="1176177"/>
    <lineage>
        <taxon>Bacteria</taxon>
        <taxon>Pseudomonadati</taxon>
        <taxon>Pseudomonadota</taxon>
        <taxon>Alphaproteobacteria</taxon>
        <taxon>Hyphomicrobiales</taxon>
        <taxon>Methylobacteriaceae</taxon>
        <taxon>Methylobacterium</taxon>
    </lineage>
</organism>
<dbReference type="RefSeq" id="WP_183505797.1">
    <property type="nucleotide sequence ID" value="NZ_BSPG01000014.1"/>
</dbReference>